<protein>
    <submittedName>
        <fullName evidence="1">Uncharacterized protein</fullName>
    </submittedName>
</protein>
<sequence length="284" mass="32143">MTETSSQEKFTKTLEGIIEQNALPEKPDFLKVLYSLPDSPEKDQMFEDMEMMFSAMTKLSSVSNKIPRGTSEETAATELAKCPDSQNTLADEQQTMVQLFSEMLSLPPSDEPLPEMDTVRKFANADFPIQTDSSDEDEAALLTLINSQPEAIAEFLQAMMACHMAGLNKTANFLNRLFSQHVFVTANSSYQTLQTEITKNKGLFETASKAGKEGRNKRFGKRDKVLEYAIELYNQRDYENPHQAAQLITDKVLKFAKEIDYKFSSPYQATRTITNWLSTYQSTK</sequence>
<name>A0A5B8QUU9_9GAMM</name>
<evidence type="ECO:0000313" key="2">
    <source>
        <dbReference type="Proteomes" id="UP000321124"/>
    </source>
</evidence>
<proteinExistence type="predicted"/>
<accession>A0A5B8QUU9</accession>
<dbReference type="KEGG" id="sdeo:D0436_07490"/>
<reference evidence="1 2" key="1">
    <citation type="journal article" date="2019" name="Ecotoxicol. Environ. Saf.">
        <title>Microbial characterization of heavy metal resistant bacterial strains isolated from an electroplating wastewater treatment plant.</title>
        <authorList>
            <person name="Cai X."/>
            <person name="Zheng X."/>
            <person name="Zhang D."/>
            <person name="Iqbal W."/>
            <person name="Liu C."/>
            <person name="Yang B."/>
            <person name="Zhao X."/>
            <person name="Lu X."/>
            <person name="Mao Y."/>
        </authorList>
    </citation>
    <scope>NUCLEOTIDE SEQUENCE [LARGE SCALE GENOMIC DNA]</scope>
    <source>
        <strain evidence="1 2">Ni1-3</strain>
    </source>
</reference>
<dbReference type="AlphaFoldDB" id="A0A5B8QUU9"/>
<dbReference type="EMBL" id="CP031775">
    <property type="protein sequence ID" value="QDZ90323.1"/>
    <property type="molecule type" value="Genomic_DNA"/>
</dbReference>
<dbReference type="RefSeq" id="WP_208662078.1">
    <property type="nucleotide sequence ID" value="NZ_CP031775.2"/>
</dbReference>
<gene>
    <name evidence="1" type="ORF">D0436_07490</name>
</gene>
<organism evidence="1 2">
    <name type="scientific">Shewanella decolorationis</name>
    <dbReference type="NCBI Taxonomy" id="256839"/>
    <lineage>
        <taxon>Bacteria</taxon>
        <taxon>Pseudomonadati</taxon>
        <taxon>Pseudomonadota</taxon>
        <taxon>Gammaproteobacteria</taxon>
        <taxon>Alteromonadales</taxon>
        <taxon>Shewanellaceae</taxon>
        <taxon>Shewanella</taxon>
    </lineage>
</organism>
<evidence type="ECO:0000313" key="1">
    <source>
        <dbReference type="EMBL" id="QDZ90323.1"/>
    </source>
</evidence>
<dbReference type="Proteomes" id="UP000321124">
    <property type="component" value="Chromosome"/>
</dbReference>